<feature type="compositionally biased region" description="Pro residues" evidence="1">
    <location>
        <begin position="143"/>
        <end position="157"/>
    </location>
</feature>
<evidence type="ECO:0000313" key="2">
    <source>
        <dbReference type="EMBL" id="QDT00534.1"/>
    </source>
</evidence>
<sequence>MSKRQVARWNPYTENAQSIKADSNFQRASWEEVAASQDHHAVVQSAETLEVDPFERTDFDGNVEPAQLLAQNDDPFDLDIPEYDPPAENDPFNVGDSEPENEEDIPETDDDAEADFEDAFEDAFDDPDAAESEEEETEFEPITPEPITPEPITPEPLPTGDGESEVDSILRDSKESLDKETMREETSPEASKLLEKYLREQDEDKATGDEQNLFQDPDLDRDKQQDTLNEEELEKLRSQEARGHNELAKARIESEKNCSEEFEKLKSARIENIDLSIRVQGEAGADYPIACGLGSEVFAPRSWPQITYMWKASGTCHKPLYFEQVQLERYGHSWGPYLQPIMSGAHFFGSVAVLPYKMGIRTPNECVYTLGYYRPGSCAPYMIDPVPFTWRAVFFQGMVAGGAAVALP</sequence>
<organism evidence="2 3">
    <name type="scientific">Adhaeretor mobilis</name>
    <dbReference type="NCBI Taxonomy" id="1930276"/>
    <lineage>
        <taxon>Bacteria</taxon>
        <taxon>Pseudomonadati</taxon>
        <taxon>Planctomycetota</taxon>
        <taxon>Planctomycetia</taxon>
        <taxon>Pirellulales</taxon>
        <taxon>Lacipirellulaceae</taxon>
        <taxon>Adhaeretor</taxon>
    </lineage>
</organism>
<keyword evidence="3" id="KW-1185">Reference proteome</keyword>
<feature type="compositionally biased region" description="Basic and acidic residues" evidence="1">
    <location>
        <begin position="168"/>
        <end position="208"/>
    </location>
</feature>
<reference evidence="2 3" key="1">
    <citation type="submission" date="2019-02" db="EMBL/GenBank/DDBJ databases">
        <title>Deep-cultivation of Planctomycetes and their phenomic and genomic characterization uncovers novel biology.</title>
        <authorList>
            <person name="Wiegand S."/>
            <person name="Jogler M."/>
            <person name="Boedeker C."/>
            <person name="Pinto D."/>
            <person name="Vollmers J."/>
            <person name="Rivas-Marin E."/>
            <person name="Kohn T."/>
            <person name="Peeters S.H."/>
            <person name="Heuer A."/>
            <person name="Rast P."/>
            <person name="Oberbeckmann S."/>
            <person name="Bunk B."/>
            <person name="Jeske O."/>
            <person name="Meyerdierks A."/>
            <person name="Storesund J.E."/>
            <person name="Kallscheuer N."/>
            <person name="Luecker S."/>
            <person name="Lage O.M."/>
            <person name="Pohl T."/>
            <person name="Merkel B.J."/>
            <person name="Hornburger P."/>
            <person name="Mueller R.-W."/>
            <person name="Bruemmer F."/>
            <person name="Labrenz M."/>
            <person name="Spormann A.M."/>
            <person name="Op den Camp H."/>
            <person name="Overmann J."/>
            <person name="Amann R."/>
            <person name="Jetten M.S.M."/>
            <person name="Mascher T."/>
            <person name="Medema M.H."/>
            <person name="Devos D.P."/>
            <person name="Kaster A.-K."/>
            <person name="Ovreas L."/>
            <person name="Rohde M."/>
            <person name="Galperin M.Y."/>
            <person name="Jogler C."/>
        </authorList>
    </citation>
    <scope>NUCLEOTIDE SEQUENCE [LARGE SCALE GENOMIC DNA]</scope>
    <source>
        <strain evidence="2 3">HG15A2</strain>
    </source>
</reference>
<name>A0A517N0A1_9BACT</name>
<dbReference type="OrthoDB" id="288935at2"/>
<feature type="compositionally biased region" description="Acidic residues" evidence="1">
    <location>
        <begin position="74"/>
        <end position="87"/>
    </location>
</feature>
<dbReference type="AlphaFoldDB" id="A0A517N0A1"/>
<protein>
    <submittedName>
        <fullName evidence="2">Uncharacterized protein</fullName>
    </submittedName>
</protein>
<dbReference type="EMBL" id="CP036263">
    <property type="protein sequence ID" value="QDT00534.1"/>
    <property type="molecule type" value="Genomic_DNA"/>
</dbReference>
<evidence type="ECO:0000313" key="3">
    <source>
        <dbReference type="Proteomes" id="UP000319852"/>
    </source>
</evidence>
<proteinExistence type="predicted"/>
<dbReference type="KEGG" id="amob:HG15A2_38720"/>
<feature type="compositionally biased region" description="Acidic residues" evidence="1">
    <location>
        <begin position="97"/>
        <end position="139"/>
    </location>
</feature>
<dbReference type="RefSeq" id="WP_145062111.1">
    <property type="nucleotide sequence ID" value="NZ_CP036263.1"/>
</dbReference>
<feature type="region of interest" description="Disordered" evidence="1">
    <location>
        <begin position="56"/>
        <end position="222"/>
    </location>
</feature>
<evidence type="ECO:0000256" key="1">
    <source>
        <dbReference type="SAM" id="MobiDB-lite"/>
    </source>
</evidence>
<accession>A0A517N0A1</accession>
<gene>
    <name evidence="2" type="ORF">HG15A2_38720</name>
</gene>
<dbReference type="Proteomes" id="UP000319852">
    <property type="component" value="Chromosome"/>
</dbReference>